<dbReference type="RefSeq" id="YP_007379083.1">
    <property type="nucleotide sequence ID" value="NC_020159.1"/>
</dbReference>
<evidence type="ECO:0000313" key="1">
    <source>
        <dbReference type="EMBL" id="AGC34273.1"/>
    </source>
</evidence>
<dbReference type="KEGG" id="vg:14477142"/>
<gene>
    <name evidence="1" type="primary">4</name>
    <name evidence="1" type="ORF">HSTV2_4</name>
</gene>
<organism evidence="1 2">
    <name type="scientific">Halorubrum sodomense tailed virus 2</name>
    <dbReference type="NCBI Taxonomy" id="1262527"/>
    <lineage>
        <taxon>Viruses</taxon>
        <taxon>Duplodnaviria</taxon>
        <taxon>Heunggongvirae</taxon>
        <taxon>Uroviricota</taxon>
        <taxon>Caudoviricetes</taxon>
        <taxon>Thumleimavirales</taxon>
        <taxon>Hafunaviridae</taxon>
        <taxon>Mincapvirus</taxon>
        <taxon>Mincapvirus eilatense</taxon>
        <taxon>Mincapvirus HSTV2</taxon>
    </lineage>
</organism>
<keyword evidence="2" id="KW-1185">Reference proteome</keyword>
<accession>L7TIQ8</accession>
<proteinExistence type="predicted"/>
<reference evidence="1 2" key="1">
    <citation type="journal article" date="2013" name="J. Virol.">
        <title>Insights into head-tailed viruses infecting extremely halophilic archaea.</title>
        <authorList>
            <person name="Pietila M.K."/>
            <person name="Laurinmaki P."/>
            <person name="Russell D.A."/>
            <person name="Ko C.C."/>
            <person name="Jacobs-Sera D."/>
            <person name="Butcher S.J."/>
            <person name="Bamford D.H."/>
            <person name="Hendrix R.W."/>
        </authorList>
    </citation>
    <scope>NUCLEOTIDE SEQUENCE [LARGE SCALE GENOMIC DNA]</scope>
</reference>
<sequence>MMTKDETPEPETRLTVEDGFLEGYLHGMLAGYYGHEDDGAPAPACEDCSCSVEDSMGREPDLETVSAPAALDFQKEVRDYLLRYDLIDEDDLVSQVVVCPEEVRALVERA</sequence>
<dbReference type="OrthoDB" id="32088at10239"/>
<protein>
    <submittedName>
        <fullName evidence="1">Uncharacterized protein</fullName>
    </submittedName>
</protein>
<name>L7TIQ8_9CAUD</name>
<dbReference type="GeneID" id="14477142"/>
<evidence type="ECO:0000313" key="2">
    <source>
        <dbReference type="Proteomes" id="UP000011138"/>
    </source>
</evidence>
<dbReference type="Proteomes" id="UP000011138">
    <property type="component" value="Segment"/>
</dbReference>
<dbReference type="EMBL" id="KC117376">
    <property type="protein sequence ID" value="AGC34273.1"/>
    <property type="molecule type" value="Genomic_DNA"/>
</dbReference>